<evidence type="ECO:0000313" key="1">
    <source>
        <dbReference type="EMBL" id="HIX75941.1"/>
    </source>
</evidence>
<evidence type="ECO:0000313" key="2">
    <source>
        <dbReference type="Proteomes" id="UP000886740"/>
    </source>
</evidence>
<dbReference type="EMBL" id="DXEL01000087">
    <property type="protein sequence ID" value="HIX75941.1"/>
    <property type="molecule type" value="Genomic_DNA"/>
</dbReference>
<proteinExistence type="predicted"/>
<gene>
    <name evidence="1" type="ORF">H9977_13055</name>
</gene>
<protein>
    <recommendedName>
        <fullName evidence="3">Lipoprotein</fullName>
    </recommendedName>
</protein>
<dbReference type="PROSITE" id="PS51257">
    <property type="entry name" value="PROKAR_LIPOPROTEIN"/>
    <property type="match status" value="1"/>
</dbReference>
<accession>A0A9D2BH35</accession>
<reference evidence="1" key="1">
    <citation type="journal article" date="2021" name="PeerJ">
        <title>Extensive microbial diversity within the chicken gut microbiome revealed by metagenomics and culture.</title>
        <authorList>
            <person name="Gilroy R."/>
            <person name="Ravi A."/>
            <person name="Getino M."/>
            <person name="Pursley I."/>
            <person name="Horton D.L."/>
            <person name="Alikhan N.F."/>
            <person name="Baker D."/>
            <person name="Gharbi K."/>
            <person name="Hall N."/>
            <person name="Watson M."/>
            <person name="Adriaenssens E.M."/>
            <person name="Foster-Nyarko E."/>
            <person name="Jarju S."/>
            <person name="Secka A."/>
            <person name="Antonio M."/>
            <person name="Oren A."/>
            <person name="Chaudhuri R.R."/>
            <person name="La Ragione R."/>
            <person name="Hildebrand F."/>
            <person name="Pallen M.J."/>
        </authorList>
    </citation>
    <scope>NUCLEOTIDE SEQUENCE</scope>
    <source>
        <strain evidence="1">ChiGjej6B6-14162</strain>
    </source>
</reference>
<dbReference type="Proteomes" id="UP000886740">
    <property type="component" value="Unassembled WGS sequence"/>
</dbReference>
<comment type="caution">
    <text evidence="1">The sequence shown here is derived from an EMBL/GenBank/DDBJ whole genome shotgun (WGS) entry which is preliminary data.</text>
</comment>
<reference evidence="1" key="2">
    <citation type="submission" date="2021-04" db="EMBL/GenBank/DDBJ databases">
        <authorList>
            <person name="Gilroy R."/>
        </authorList>
    </citation>
    <scope>NUCLEOTIDE SEQUENCE</scope>
    <source>
        <strain evidence="1">ChiGjej6B6-14162</strain>
    </source>
</reference>
<dbReference type="AlphaFoldDB" id="A0A9D2BH35"/>
<organism evidence="1 2">
    <name type="scientific">Candidatus Parabacteroides intestinipullorum</name>
    <dbReference type="NCBI Taxonomy" id="2838723"/>
    <lineage>
        <taxon>Bacteria</taxon>
        <taxon>Pseudomonadati</taxon>
        <taxon>Bacteroidota</taxon>
        <taxon>Bacteroidia</taxon>
        <taxon>Bacteroidales</taxon>
        <taxon>Tannerellaceae</taxon>
        <taxon>Parabacteroides</taxon>
    </lineage>
</organism>
<name>A0A9D2BH35_9BACT</name>
<evidence type="ECO:0008006" key="3">
    <source>
        <dbReference type="Google" id="ProtNLM"/>
    </source>
</evidence>
<sequence length="65" mass="6815">MKKVIVMGFLGMIALGIMSSCSKDDEPSYYEGEYGEGGYGDPSTPGSASLAMDSLSVSREAIVVE</sequence>